<dbReference type="Pfam" id="PF00149">
    <property type="entry name" value="Metallophos"/>
    <property type="match status" value="1"/>
</dbReference>
<dbReference type="EMBL" id="FOLG01000016">
    <property type="protein sequence ID" value="SFD13255.1"/>
    <property type="molecule type" value="Genomic_DNA"/>
</dbReference>
<dbReference type="InterPro" id="IPR050884">
    <property type="entry name" value="CNP_phosphodiesterase-III"/>
</dbReference>
<evidence type="ECO:0000256" key="4">
    <source>
        <dbReference type="ARBA" id="ARBA00025742"/>
    </source>
</evidence>
<dbReference type="OrthoDB" id="651281at2"/>
<dbReference type="SUPFAM" id="SSF56300">
    <property type="entry name" value="Metallo-dependent phosphatases"/>
    <property type="match status" value="1"/>
</dbReference>
<dbReference type="InterPro" id="IPR004843">
    <property type="entry name" value="Calcineurin-like_PHP"/>
</dbReference>
<dbReference type="CDD" id="cd07400">
    <property type="entry name" value="MPP_1"/>
    <property type="match status" value="1"/>
</dbReference>
<keyword evidence="2" id="KW-0378">Hydrolase</keyword>
<evidence type="ECO:0000256" key="1">
    <source>
        <dbReference type="ARBA" id="ARBA00022723"/>
    </source>
</evidence>
<reference evidence="6 7" key="1">
    <citation type="submission" date="2016-10" db="EMBL/GenBank/DDBJ databases">
        <authorList>
            <person name="de Groot N.N."/>
        </authorList>
    </citation>
    <scope>NUCLEOTIDE SEQUENCE [LARGE SCALE GENOMIC DNA]</scope>
    <source>
        <strain evidence="6 7">DSM 19548</strain>
    </source>
</reference>
<dbReference type="AlphaFoldDB" id="A0A1I1PU20"/>
<keyword evidence="7" id="KW-1185">Reference proteome</keyword>
<dbReference type="RefSeq" id="WP_093362534.1">
    <property type="nucleotide sequence ID" value="NZ_FOLG01000016.1"/>
</dbReference>
<dbReference type="GO" id="GO:0016787">
    <property type="term" value="F:hydrolase activity"/>
    <property type="evidence" value="ECO:0007669"/>
    <property type="project" value="UniProtKB-KW"/>
</dbReference>
<evidence type="ECO:0000313" key="6">
    <source>
        <dbReference type="EMBL" id="SFD13255.1"/>
    </source>
</evidence>
<accession>A0A1I1PU20</accession>
<comment type="similarity">
    <text evidence="4">Belongs to the cyclic nucleotide phosphodiesterase class-III family.</text>
</comment>
<gene>
    <name evidence="6" type="ORF">SAMN04488094_11655</name>
</gene>
<dbReference type="GO" id="GO:0046872">
    <property type="term" value="F:metal ion binding"/>
    <property type="evidence" value="ECO:0007669"/>
    <property type="project" value="UniProtKB-KW"/>
</dbReference>
<dbReference type="Gene3D" id="3.60.21.10">
    <property type="match status" value="1"/>
</dbReference>
<evidence type="ECO:0000313" key="7">
    <source>
        <dbReference type="Proteomes" id="UP000198728"/>
    </source>
</evidence>
<protein>
    <submittedName>
        <fullName evidence="6">3',5'-cyclic AMP phosphodiesterase CpdA</fullName>
    </submittedName>
</protein>
<dbReference type="Proteomes" id="UP000198728">
    <property type="component" value="Unassembled WGS sequence"/>
</dbReference>
<evidence type="ECO:0000256" key="3">
    <source>
        <dbReference type="ARBA" id="ARBA00023004"/>
    </source>
</evidence>
<dbReference type="PANTHER" id="PTHR42988">
    <property type="entry name" value="PHOSPHOHYDROLASE"/>
    <property type="match status" value="1"/>
</dbReference>
<name>A0A1I1PU20_9RHOB</name>
<evidence type="ECO:0000259" key="5">
    <source>
        <dbReference type="Pfam" id="PF00149"/>
    </source>
</evidence>
<dbReference type="STRING" id="441112.SAMN04488094_11655"/>
<proteinExistence type="inferred from homology"/>
<sequence>MRRIVHLSDLHYGRVDARLEAPLLRTITDLAPDLVVVSGDLTQRARHEQFEDARRFLDALPGPVLTVPGNHDTPLDNLPVRLFRPFSRYKRYISKDLEPVHRDAEMVVAGVNTVNRFSWQRGKIGRGRLSRLSARLSGAAERLRVAVLHHPLEHGPQVNKRLMRGAADALEALSNCGADVVLSGHLHVAYAEPFRTADGLLFVQAGTGLSTRVRAGDGNSFNQLDHSGGRLKVVTWAASFTPAPVFAPAVTSAWERRGDVWLRA</sequence>
<feature type="domain" description="Calcineurin-like phosphoesterase" evidence="5">
    <location>
        <begin position="3"/>
        <end position="188"/>
    </location>
</feature>
<dbReference type="PANTHER" id="PTHR42988:SF2">
    <property type="entry name" value="CYCLIC NUCLEOTIDE PHOSPHODIESTERASE CBUA0032-RELATED"/>
    <property type="match status" value="1"/>
</dbReference>
<keyword evidence="1" id="KW-0479">Metal-binding</keyword>
<evidence type="ECO:0000256" key="2">
    <source>
        <dbReference type="ARBA" id="ARBA00022801"/>
    </source>
</evidence>
<keyword evidence="3" id="KW-0408">Iron</keyword>
<organism evidence="6 7">
    <name type="scientific">Tropicimonas isoalkanivorans</name>
    <dbReference type="NCBI Taxonomy" id="441112"/>
    <lineage>
        <taxon>Bacteria</taxon>
        <taxon>Pseudomonadati</taxon>
        <taxon>Pseudomonadota</taxon>
        <taxon>Alphaproteobacteria</taxon>
        <taxon>Rhodobacterales</taxon>
        <taxon>Roseobacteraceae</taxon>
        <taxon>Tropicimonas</taxon>
    </lineage>
</organism>
<dbReference type="InterPro" id="IPR029052">
    <property type="entry name" value="Metallo-depent_PP-like"/>
</dbReference>